<sequence length="51" mass="5622">MPSLIQLLESLPIAGVNHIIFNLKYGRRPVQEVIQELGEEVVPHFPALASG</sequence>
<protein>
    <recommendedName>
        <fullName evidence="3">Luciferase-like domain-containing protein</fullName>
    </recommendedName>
</protein>
<proteinExistence type="predicted"/>
<gene>
    <name evidence="1" type="ORF">GCM10010916_20180</name>
</gene>
<reference evidence="1" key="1">
    <citation type="journal article" date="2014" name="Int. J. Syst. Evol. Microbiol.">
        <title>Complete genome sequence of Corynebacterium casei LMG S-19264T (=DSM 44701T), isolated from a smear-ripened cheese.</title>
        <authorList>
            <consortium name="US DOE Joint Genome Institute (JGI-PGF)"/>
            <person name="Walter F."/>
            <person name="Albersmeier A."/>
            <person name="Kalinowski J."/>
            <person name="Ruckert C."/>
        </authorList>
    </citation>
    <scope>NUCLEOTIDE SEQUENCE</scope>
    <source>
        <strain evidence="1">CGMCC 1.12987</strain>
    </source>
</reference>
<dbReference type="InterPro" id="IPR036661">
    <property type="entry name" value="Luciferase-like_sf"/>
</dbReference>
<dbReference type="EMBL" id="BMGR01000006">
    <property type="protein sequence ID" value="GGG03071.1"/>
    <property type="molecule type" value="Genomic_DNA"/>
</dbReference>
<dbReference type="Gene3D" id="3.20.20.30">
    <property type="entry name" value="Luciferase-like domain"/>
    <property type="match status" value="1"/>
</dbReference>
<name>A0A917CZP3_9BACL</name>
<dbReference type="AlphaFoldDB" id="A0A917CZP3"/>
<evidence type="ECO:0000313" key="1">
    <source>
        <dbReference type="EMBL" id="GGG03071.1"/>
    </source>
</evidence>
<evidence type="ECO:0000313" key="2">
    <source>
        <dbReference type="Proteomes" id="UP000644756"/>
    </source>
</evidence>
<evidence type="ECO:0008006" key="3">
    <source>
        <dbReference type="Google" id="ProtNLM"/>
    </source>
</evidence>
<reference evidence="1" key="2">
    <citation type="submission" date="2020-09" db="EMBL/GenBank/DDBJ databases">
        <authorList>
            <person name="Sun Q."/>
            <person name="Zhou Y."/>
        </authorList>
    </citation>
    <scope>NUCLEOTIDE SEQUENCE</scope>
    <source>
        <strain evidence="1">CGMCC 1.12987</strain>
    </source>
</reference>
<keyword evidence="2" id="KW-1185">Reference proteome</keyword>
<organism evidence="1 2">
    <name type="scientific">Paenibacillus abyssi</name>
    <dbReference type="NCBI Taxonomy" id="1340531"/>
    <lineage>
        <taxon>Bacteria</taxon>
        <taxon>Bacillati</taxon>
        <taxon>Bacillota</taxon>
        <taxon>Bacilli</taxon>
        <taxon>Bacillales</taxon>
        <taxon>Paenibacillaceae</taxon>
        <taxon>Paenibacillus</taxon>
    </lineage>
</organism>
<comment type="caution">
    <text evidence="1">The sequence shown here is derived from an EMBL/GenBank/DDBJ whole genome shotgun (WGS) entry which is preliminary data.</text>
</comment>
<dbReference type="Proteomes" id="UP000644756">
    <property type="component" value="Unassembled WGS sequence"/>
</dbReference>
<dbReference type="GO" id="GO:0016705">
    <property type="term" value="F:oxidoreductase activity, acting on paired donors, with incorporation or reduction of molecular oxygen"/>
    <property type="evidence" value="ECO:0007669"/>
    <property type="project" value="InterPro"/>
</dbReference>
<accession>A0A917CZP3</accession>